<dbReference type="AlphaFoldDB" id="A0A8D9BJS8"/>
<dbReference type="EMBL" id="HBUF01648830">
    <property type="protein sequence ID" value="CAG6786578.1"/>
    <property type="molecule type" value="Transcribed_RNA"/>
</dbReference>
<proteinExistence type="predicted"/>
<name>A0A8D9BJS8_9HEMI</name>
<evidence type="ECO:0000313" key="1">
    <source>
        <dbReference type="EMBL" id="CAG6786578.1"/>
    </source>
</evidence>
<organism evidence="1">
    <name type="scientific">Cacopsylla melanoneura</name>
    <dbReference type="NCBI Taxonomy" id="428564"/>
    <lineage>
        <taxon>Eukaryota</taxon>
        <taxon>Metazoa</taxon>
        <taxon>Ecdysozoa</taxon>
        <taxon>Arthropoda</taxon>
        <taxon>Hexapoda</taxon>
        <taxon>Insecta</taxon>
        <taxon>Pterygota</taxon>
        <taxon>Neoptera</taxon>
        <taxon>Paraneoptera</taxon>
        <taxon>Hemiptera</taxon>
        <taxon>Sternorrhyncha</taxon>
        <taxon>Psylloidea</taxon>
        <taxon>Psyllidae</taxon>
        <taxon>Psyllinae</taxon>
        <taxon>Cacopsylla</taxon>
    </lineage>
</organism>
<reference evidence="1" key="1">
    <citation type="submission" date="2021-05" db="EMBL/GenBank/DDBJ databases">
        <authorList>
            <person name="Alioto T."/>
            <person name="Alioto T."/>
            <person name="Gomez Garrido J."/>
        </authorList>
    </citation>
    <scope>NUCLEOTIDE SEQUENCE</scope>
</reference>
<accession>A0A8D9BJS8</accession>
<protein>
    <submittedName>
        <fullName evidence="1">Uncharacterized protein</fullName>
    </submittedName>
</protein>
<sequence length="185" mass="21223">MEIHLLILRKFLLEVEHLSSFDETQCCQPIATINHVVTEEKETYFHVIENIQNASSYQVTIRAFTKRLGQESSKIIDISPPLLPIKQKPYISVESEDIVWDDQATTNTTSIANDLVPDILVIVQSEESSLNTNKPSFRSELSHYLKPNDWWIAHVVRNVAPRGSEAGRRFSRVLHSDQIRRSQAK</sequence>